<feature type="transmembrane region" description="Helical" evidence="13">
    <location>
        <begin position="102"/>
        <end position="127"/>
    </location>
</feature>
<evidence type="ECO:0008006" key="17">
    <source>
        <dbReference type="Google" id="ProtNLM"/>
    </source>
</evidence>
<comment type="catalytic activity">
    <reaction evidence="11">
        <text>K(+)(in) = K(+)(out)</text>
        <dbReference type="Rhea" id="RHEA:29463"/>
        <dbReference type="ChEBI" id="CHEBI:29103"/>
    </reaction>
</comment>
<dbReference type="GO" id="GO:0005242">
    <property type="term" value="F:inward rectifier potassium channel activity"/>
    <property type="evidence" value="ECO:0007669"/>
    <property type="project" value="InterPro"/>
</dbReference>
<keyword evidence="6 12" id="KW-0630">Potassium</keyword>
<dbReference type="InterPro" id="IPR013518">
    <property type="entry name" value="K_chnl_inward-rec_Kir_cyto"/>
</dbReference>
<comment type="subcellular location">
    <subcellularLocation>
        <location evidence="1 12">Membrane</location>
        <topology evidence="1 12">Multi-pass membrane protein</topology>
    </subcellularLocation>
</comment>
<dbReference type="GO" id="GO:0005886">
    <property type="term" value="C:plasma membrane"/>
    <property type="evidence" value="ECO:0007669"/>
    <property type="project" value="TreeGrafter"/>
</dbReference>
<evidence type="ECO:0000256" key="2">
    <source>
        <dbReference type="ARBA" id="ARBA00022448"/>
    </source>
</evidence>
<keyword evidence="7 13" id="KW-1133">Transmembrane helix</keyword>
<organism evidence="16">
    <name type="scientific">Graphocephala atropunctata</name>
    <dbReference type="NCBI Taxonomy" id="36148"/>
    <lineage>
        <taxon>Eukaryota</taxon>
        <taxon>Metazoa</taxon>
        <taxon>Ecdysozoa</taxon>
        <taxon>Arthropoda</taxon>
        <taxon>Hexapoda</taxon>
        <taxon>Insecta</taxon>
        <taxon>Pterygota</taxon>
        <taxon>Neoptera</taxon>
        <taxon>Paraneoptera</taxon>
        <taxon>Hemiptera</taxon>
        <taxon>Auchenorrhyncha</taxon>
        <taxon>Membracoidea</taxon>
        <taxon>Cicadellidae</taxon>
        <taxon>Cicadellinae</taxon>
        <taxon>Cicadellini</taxon>
        <taxon>Graphocephala</taxon>
    </lineage>
</organism>
<dbReference type="PANTHER" id="PTHR11767:SF113">
    <property type="entry name" value="INWARDLY RECTIFYING POTASSIUM CHANNEL 2, ISOFORM D"/>
    <property type="match status" value="1"/>
</dbReference>
<keyword evidence="8 12" id="KW-0406">Ion transport</keyword>
<evidence type="ECO:0000313" key="16">
    <source>
        <dbReference type="EMBL" id="JAT29036.1"/>
    </source>
</evidence>
<dbReference type="FunFam" id="2.60.40.1400:FF:000001">
    <property type="entry name" value="G protein-activated inward rectifier potassium channel 2"/>
    <property type="match status" value="1"/>
</dbReference>
<reference evidence="16" key="1">
    <citation type="submission" date="2015-11" db="EMBL/GenBank/DDBJ databases">
        <title>De novo transcriptome assembly of four potential Pierce s Disease insect vectors from Arizona vineyards.</title>
        <authorList>
            <person name="Tassone E.E."/>
        </authorList>
    </citation>
    <scope>NUCLEOTIDE SEQUENCE</scope>
</reference>
<dbReference type="PIRSF" id="PIRSF005465">
    <property type="entry name" value="GIRK_kir"/>
    <property type="match status" value="1"/>
</dbReference>
<dbReference type="InterPro" id="IPR040445">
    <property type="entry name" value="Kir_TM"/>
</dbReference>
<dbReference type="EMBL" id="GEBQ01010941">
    <property type="protein sequence ID" value="JAT29036.1"/>
    <property type="molecule type" value="Transcribed_RNA"/>
</dbReference>
<gene>
    <name evidence="16" type="ORF">g.14235</name>
</gene>
<proteinExistence type="inferred from homology"/>
<feature type="transmembrane region" description="Helical" evidence="13">
    <location>
        <begin position="178"/>
        <end position="202"/>
    </location>
</feature>
<protein>
    <recommendedName>
        <fullName evidence="17">Inward rectifier potassium channel C-terminal domain-containing protein</fullName>
    </recommendedName>
</protein>
<dbReference type="InterPro" id="IPR041647">
    <property type="entry name" value="IRK_C"/>
</dbReference>
<feature type="transmembrane region" description="Helical" evidence="13">
    <location>
        <begin position="139"/>
        <end position="158"/>
    </location>
</feature>
<evidence type="ECO:0000256" key="9">
    <source>
        <dbReference type="ARBA" id="ARBA00023136"/>
    </source>
</evidence>
<keyword evidence="3 12" id="KW-0633">Potassium transport</keyword>
<keyword evidence="5 12" id="KW-0851">Voltage-gated channel</keyword>
<dbReference type="InterPro" id="IPR014756">
    <property type="entry name" value="Ig_E-set"/>
</dbReference>
<evidence type="ECO:0000256" key="11">
    <source>
        <dbReference type="ARBA" id="ARBA00034430"/>
    </source>
</evidence>
<evidence type="ECO:0000256" key="4">
    <source>
        <dbReference type="ARBA" id="ARBA00022692"/>
    </source>
</evidence>
<evidence type="ECO:0000256" key="7">
    <source>
        <dbReference type="ARBA" id="ARBA00022989"/>
    </source>
</evidence>
<evidence type="ECO:0000256" key="12">
    <source>
        <dbReference type="RuleBase" id="RU003822"/>
    </source>
</evidence>
<evidence type="ECO:0000256" key="13">
    <source>
        <dbReference type="SAM" id="Phobius"/>
    </source>
</evidence>
<dbReference type="SUPFAM" id="SSF81296">
    <property type="entry name" value="E set domains"/>
    <property type="match status" value="1"/>
</dbReference>
<dbReference type="FunFam" id="1.10.287.70:FF:000078">
    <property type="entry name" value="Putative Inward rectifier potassium channel"/>
    <property type="match status" value="1"/>
</dbReference>
<dbReference type="GO" id="GO:1990573">
    <property type="term" value="P:potassium ion import across plasma membrane"/>
    <property type="evidence" value="ECO:0007669"/>
    <property type="project" value="TreeGrafter"/>
</dbReference>
<name>A0A1B6LZC3_9HEMI</name>
<keyword evidence="4 12" id="KW-0812">Transmembrane</keyword>
<feature type="domain" description="Potassium channel inwardly rectifying transmembrane" evidence="14">
    <location>
        <begin position="68"/>
        <end position="207"/>
    </location>
</feature>
<keyword evidence="10 12" id="KW-0407">Ion channel</keyword>
<feature type="domain" description="Inward rectifier potassium channel C-terminal" evidence="15">
    <location>
        <begin position="214"/>
        <end position="385"/>
    </location>
</feature>
<dbReference type="Gene3D" id="2.60.40.1400">
    <property type="entry name" value="G protein-activated inward rectifier potassium channel 1"/>
    <property type="match status" value="1"/>
</dbReference>
<keyword evidence="9 13" id="KW-0472">Membrane</keyword>
<dbReference type="Pfam" id="PF17655">
    <property type="entry name" value="IRK_C"/>
    <property type="match status" value="1"/>
</dbReference>
<evidence type="ECO:0000259" key="14">
    <source>
        <dbReference type="Pfam" id="PF01007"/>
    </source>
</evidence>
<dbReference type="Gene3D" id="1.10.287.70">
    <property type="match status" value="1"/>
</dbReference>
<keyword evidence="2 12" id="KW-0813">Transport</keyword>
<comment type="similarity">
    <text evidence="12">Belongs to the inward rectifier-type potassium channel (TC 1.A.2.1) family.</text>
</comment>
<evidence type="ECO:0000256" key="5">
    <source>
        <dbReference type="ARBA" id="ARBA00022882"/>
    </source>
</evidence>
<dbReference type="InterPro" id="IPR016449">
    <property type="entry name" value="K_chnl_inward-rec_Kir"/>
</dbReference>
<evidence type="ECO:0000256" key="8">
    <source>
        <dbReference type="ARBA" id="ARBA00023065"/>
    </source>
</evidence>
<evidence type="ECO:0000256" key="1">
    <source>
        <dbReference type="ARBA" id="ARBA00004141"/>
    </source>
</evidence>
<dbReference type="PRINTS" id="PR01320">
    <property type="entry name" value="KIRCHANNEL"/>
</dbReference>
<accession>A0A1B6LZC3</accession>
<evidence type="ECO:0000256" key="10">
    <source>
        <dbReference type="ARBA" id="ARBA00023303"/>
    </source>
</evidence>
<evidence type="ECO:0000256" key="6">
    <source>
        <dbReference type="ARBA" id="ARBA00022958"/>
    </source>
</evidence>
<dbReference type="PANTHER" id="PTHR11767">
    <property type="entry name" value="INWARD RECTIFIER POTASSIUM CHANNEL"/>
    <property type="match status" value="1"/>
</dbReference>
<dbReference type="GO" id="GO:0034765">
    <property type="term" value="P:regulation of monoatomic ion transmembrane transport"/>
    <property type="evidence" value="ECO:0007669"/>
    <property type="project" value="TreeGrafter"/>
</dbReference>
<dbReference type="GO" id="GO:0034702">
    <property type="term" value="C:monoatomic ion channel complex"/>
    <property type="evidence" value="ECO:0007669"/>
    <property type="project" value="UniProtKB-KW"/>
</dbReference>
<evidence type="ECO:0000256" key="3">
    <source>
        <dbReference type="ARBA" id="ARBA00022538"/>
    </source>
</evidence>
<dbReference type="AlphaFoldDB" id="A0A1B6LZC3"/>
<dbReference type="SUPFAM" id="SSF81324">
    <property type="entry name" value="Voltage-gated potassium channels"/>
    <property type="match status" value="1"/>
</dbReference>
<dbReference type="Pfam" id="PF01007">
    <property type="entry name" value="IRK"/>
    <property type="match status" value="1"/>
</dbReference>
<evidence type="ECO:0000259" key="15">
    <source>
        <dbReference type="Pfam" id="PF17655"/>
    </source>
</evidence>
<sequence length="393" mass="45069">MEDPDRAATPSALHRTQSQNSVIVLSETDHLMLKAGAMRAVQHAGSFRNRAAVTPAVLHRRLKRRAILKNGETNVIQTNVSKKHRKYLQDLFTTMVDVQWRYSLFVFSMSFILSWFSFGCIWWLIAITHGDLESDLPEGWVPCVVNIFGFWSCFLFSVETQSTIGFGGRATTEECPEAMTIMCVQTIFGMMMQAFMVGFVFAKMARPKQRSQTLLFSRYATVSLRDGELCLMFRVGDMRAKSHFIGTNIRAHLVKQRSTREGEYIAPFLTKLEVQADDYDNELLMIWPMVVIHKIDETSPLYRMSAADLIHERFEIIVVMEGTTESTGQTSQARTSYLPSEVLWGHRFQPLVSYSKDRLAYQIDYSQFHRTQQVETPLCSAYDLQLTMDKSIL</sequence>